<organism evidence="1 2">
    <name type="scientific">Candidatus Giovannonibacteria bacterium GW2011_GWC2_44_8</name>
    <dbReference type="NCBI Taxonomy" id="1618657"/>
    <lineage>
        <taxon>Bacteria</taxon>
        <taxon>Candidatus Giovannoniibacteriota</taxon>
    </lineage>
</organism>
<gene>
    <name evidence="1" type="ORF">UW74_C0025G0010</name>
</gene>
<protein>
    <submittedName>
        <fullName evidence="1">Uncharacterized protein</fullName>
    </submittedName>
</protein>
<proteinExistence type="predicted"/>
<dbReference type="AlphaFoldDB" id="A0A0G1K3S4"/>
<accession>A0A0G1K3S4</accession>
<evidence type="ECO:0000313" key="2">
    <source>
        <dbReference type="Proteomes" id="UP000034889"/>
    </source>
</evidence>
<dbReference type="EMBL" id="LCJM01000025">
    <property type="protein sequence ID" value="KKT78270.1"/>
    <property type="molecule type" value="Genomic_DNA"/>
</dbReference>
<evidence type="ECO:0000313" key="1">
    <source>
        <dbReference type="EMBL" id="KKT78270.1"/>
    </source>
</evidence>
<sequence>MAVILEEKKIRAIVKESVKEAMDAQMIKLGAFLIPHMSAKEQKNIVKLYKWPSRKASRSYQVEL</sequence>
<name>A0A0G1K3S4_9BACT</name>
<dbReference type="Proteomes" id="UP000034889">
    <property type="component" value="Unassembled WGS sequence"/>
</dbReference>
<reference evidence="1 2" key="1">
    <citation type="journal article" date="2015" name="Nature">
        <title>rRNA introns, odd ribosomes, and small enigmatic genomes across a large radiation of phyla.</title>
        <authorList>
            <person name="Brown C.T."/>
            <person name="Hug L.A."/>
            <person name="Thomas B.C."/>
            <person name="Sharon I."/>
            <person name="Castelle C.J."/>
            <person name="Singh A."/>
            <person name="Wilkins M.J."/>
            <person name="Williams K.H."/>
            <person name="Banfield J.F."/>
        </authorList>
    </citation>
    <scope>NUCLEOTIDE SEQUENCE [LARGE SCALE GENOMIC DNA]</scope>
</reference>
<comment type="caution">
    <text evidence="1">The sequence shown here is derived from an EMBL/GenBank/DDBJ whole genome shotgun (WGS) entry which is preliminary data.</text>
</comment>